<keyword evidence="2 7" id="KW-0560">Oxidoreductase</keyword>
<dbReference type="CDD" id="cd12158">
    <property type="entry name" value="ErythrP_dh"/>
    <property type="match status" value="1"/>
</dbReference>
<keyword evidence="4" id="KW-0664">Pyridoxine biosynthesis</keyword>
<dbReference type="GO" id="GO:0046983">
    <property type="term" value="F:protein dimerization activity"/>
    <property type="evidence" value="ECO:0007669"/>
    <property type="project" value="InterPro"/>
</dbReference>
<dbReference type="GO" id="GO:0008615">
    <property type="term" value="P:pyridoxine biosynthetic process"/>
    <property type="evidence" value="ECO:0007669"/>
    <property type="project" value="UniProtKB-KW"/>
</dbReference>
<dbReference type="GO" id="GO:0033711">
    <property type="term" value="F:4-phosphoerythronate dehydrogenase activity"/>
    <property type="evidence" value="ECO:0007669"/>
    <property type="project" value="UniProtKB-EC"/>
</dbReference>
<evidence type="ECO:0000256" key="1">
    <source>
        <dbReference type="ARBA" id="ARBA00022490"/>
    </source>
</evidence>
<evidence type="ECO:0000259" key="6">
    <source>
        <dbReference type="Pfam" id="PF11890"/>
    </source>
</evidence>
<dbReference type="GO" id="GO:0051287">
    <property type="term" value="F:NAD binding"/>
    <property type="evidence" value="ECO:0007669"/>
    <property type="project" value="InterPro"/>
</dbReference>
<reference evidence="8" key="1">
    <citation type="submission" date="2017-02" db="EMBL/GenBank/DDBJ databases">
        <title>Comparative genomics and description of representatives of a novel lineage of planctomycetes thriving in anoxic sediments.</title>
        <authorList>
            <person name="Spring S."/>
            <person name="Bunk B."/>
            <person name="Sproer C."/>
        </authorList>
    </citation>
    <scope>NUCLEOTIDE SEQUENCE [LARGE SCALE GENOMIC DNA]</scope>
    <source>
        <strain evidence="8">ST-NAGAB-D1</strain>
    </source>
</reference>
<proteinExistence type="inferred from homology"/>
<dbReference type="Gene3D" id="3.40.50.720">
    <property type="entry name" value="NAD(P)-binding Rossmann-like Domain"/>
    <property type="match status" value="2"/>
</dbReference>
<name>A0A1U9NMJ3_9BACT</name>
<protein>
    <submittedName>
        <fullName evidence="7">Erythronate-4-phosphate dehydrogenase</fullName>
        <ecNumber evidence="7">1.1.1.290</ecNumber>
    </submittedName>
</protein>
<dbReference type="GO" id="GO:0005829">
    <property type="term" value="C:cytosol"/>
    <property type="evidence" value="ECO:0007669"/>
    <property type="project" value="TreeGrafter"/>
</dbReference>
<dbReference type="InterPro" id="IPR020921">
    <property type="entry name" value="Erythronate-4-P_DHase"/>
</dbReference>
<evidence type="ECO:0000313" key="7">
    <source>
        <dbReference type="EMBL" id="AQT69141.1"/>
    </source>
</evidence>
<sequence>MKIVADQNIPFVADCFSSVGQVTTLAGRDIDTEAINDADALLVRSITNVNEELLDGSSVKFVGTATIGTDHIDQNYLKTSGIGFASAPGSNANSVAEYVVAALLAVAKKHKFTLEGKSIGIVGVGNVGSRVEAKCRALGMIPVLNDPPLKRKTSDDKYRPLSELYDCDFITLHTPLTHEGEDKTFHLVDQNILANLKQGIYLLNTSRGPVADNAAVKDALNKGHLAGAILDVWEGEPVVDPELLLKAEISTPHIAGYSYDGKVGGMLMIYNALCSHFDLQPRHTAHDFLPEPQVPDITVDANPDDEQKIIHDTVQQIYVINRDDFNMREILLITDSERGPFFDKLRKEYPIRREFQNTVATLRGTNDSLASKLKGIGFQVRKVQ</sequence>
<feature type="domain" description="D-isomer specific 2-hydroxyacid dehydrogenase NAD-binding" evidence="5">
    <location>
        <begin position="109"/>
        <end position="255"/>
    </location>
</feature>
<dbReference type="PANTHER" id="PTHR42938">
    <property type="entry name" value="FORMATE DEHYDROGENASE 1"/>
    <property type="match status" value="1"/>
</dbReference>
<dbReference type="RefSeq" id="WP_146662691.1">
    <property type="nucleotide sequence ID" value="NZ_CP019791.1"/>
</dbReference>
<dbReference type="Pfam" id="PF11890">
    <property type="entry name" value="DUF3410"/>
    <property type="match status" value="1"/>
</dbReference>
<dbReference type="HAMAP" id="MF_01825">
    <property type="entry name" value="PdxB"/>
    <property type="match status" value="1"/>
</dbReference>
<dbReference type="SUPFAM" id="SSF51735">
    <property type="entry name" value="NAD(P)-binding Rossmann-fold domains"/>
    <property type="match status" value="1"/>
</dbReference>
<dbReference type="SUPFAM" id="SSF52283">
    <property type="entry name" value="Formate/glycerate dehydrogenase catalytic domain-like"/>
    <property type="match status" value="1"/>
</dbReference>
<dbReference type="EC" id="1.1.1.290" evidence="7"/>
<dbReference type="InterPro" id="IPR036291">
    <property type="entry name" value="NAD(P)-bd_dom_sf"/>
</dbReference>
<dbReference type="KEGG" id="alus:STSP2_02328"/>
<dbReference type="Gene3D" id="3.30.1370.170">
    <property type="match status" value="1"/>
</dbReference>
<dbReference type="PANTHER" id="PTHR42938:SF9">
    <property type="entry name" value="FORMATE DEHYDROGENASE 1"/>
    <property type="match status" value="1"/>
</dbReference>
<dbReference type="OrthoDB" id="277029at2"/>
<accession>A0A1U9NMJ3</accession>
<keyword evidence="3" id="KW-0520">NAD</keyword>
<dbReference type="InterPro" id="IPR006140">
    <property type="entry name" value="D-isomer_DH_NAD-bd"/>
</dbReference>
<evidence type="ECO:0000256" key="2">
    <source>
        <dbReference type="ARBA" id="ARBA00023002"/>
    </source>
</evidence>
<dbReference type="Proteomes" id="UP000189674">
    <property type="component" value="Chromosome"/>
</dbReference>
<dbReference type="InterPro" id="IPR038251">
    <property type="entry name" value="PdxB_dimer_sf"/>
</dbReference>
<evidence type="ECO:0000313" key="8">
    <source>
        <dbReference type="Proteomes" id="UP000189674"/>
    </source>
</evidence>
<gene>
    <name evidence="7" type="primary">pdxB</name>
    <name evidence="7" type="ORF">STSP2_02328</name>
</gene>
<evidence type="ECO:0000256" key="3">
    <source>
        <dbReference type="ARBA" id="ARBA00023027"/>
    </source>
</evidence>
<organism evidence="7 8">
    <name type="scientific">Anaerohalosphaera lusitana</name>
    <dbReference type="NCBI Taxonomy" id="1936003"/>
    <lineage>
        <taxon>Bacteria</taxon>
        <taxon>Pseudomonadati</taxon>
        <taxon>Planctomycetota</taxon>
        <taxon>Phycisphaerae</taxon>
        <taxon>Sedimentisphaerales</taxon>
        <taxon>Anaerohalosphaeraceae</taxon>
        <taxon>Anaerohalosphaera</taxon>
    </lineage>
</organism>
<feature type="domain" description="Erythronate-4-phosphate dehydrogenase dimerisation" evidence="6">
    <location>
        <begin position="288"/>
        <end position="377"/>
    </location>
</feature>
<dbReference type="InterPro" id="IPR024531">
    <property type="entry name" value="Erythronate-4-P_DHase_dimer"/>
</dbReference>
<dbReference type="AlphaFoldDB" id="A0A1U9NMJ3"/>
<evidence type="ECO:0000259" key="5">
    <source>
        <dbReference type="Pfam" id="PF02826"/>
    </source>
</evidence>
<keyword evidence="1" id="KW-0963">Cytoplasm</keyword>
<keyword evidence="8" id="KW-1185">Reference proteome</keyword>
<dbReference type="Pfam" id="PF02826">
    <property type="entry name" value="2-Hacid_dh_C"/>
    <property type="match status" value="1"/>
</dbReference>
<evidence type="ECO:0000256" key="4">
    <source>
        <dbReference type="ARBA" id="ARBA00023096"/>
    </source>
</evidence>
<dbReference type="EMBL" id="CP019791">
    <property type="protein sequence ID" value="AQT69141.1"/>
    <property type="molecule type" value="Genomic_DNA"/>
</dbReference>
<dbReference type="STRING" id="1936003.STSP2_02328"/>
<dbReference type="GO" id="GO:0036001">
    <property type="term" value="P:'de novo' pyridoxal 5'-phosphate biosynthetic process"/>
    <property type="evidence" value="ECO:0007669"/>
    <property type="project" value="TreeGrafter"/>
</dbReference>